<dbReference type="InterPro" id="IPR050312">
    <property type="entry name" value="IolE/XylAMocC-like"/>
</dbReference>
<dbReference type="PANTHER" id="PTHR12110">
    <property type="entry name" value="HYDROXYPYRUVATE ISOMERASE"/>
    <property type="match status" value="1"/>
</dbReference>
<dbReference type="Pfam" id="PF01261">
    <property type="entry name" value="AP_endonuc_2"/>
    <property type="match status" value="1"/>
</dbReference>
<feature type="domain" description="Xylose isomerase-like TIM barrel" evidence="1">
    <location>
        <begin position="68"/>
        <end position="288"/>
    </location>
</feature>
<dbReference type="InterPro" id="IPR036237">
    <property type="entry name" value="Xyl_isomerase-like_sf"/>
</dbReference>
<protein>
    <submittedName>
        <fullName evidence="2">Xylose isomerase domain protein TIM barrel</fullName>
    </submittedName>
</protein>
<dbReference type="Gene3D" id="3.20.20.150">
    <property type="entry name" value="Divalent-metal-dependent TIM barrel enzymes"/>
    <property type="match status" value="1"/>
</dbReference>
<gene>
    <name evidence="2" type="ordered locus">Caka_2484</name>
</gene>
<organism evidence="2 3">
    <name type="scientific">Coraliomargarita akajimensis (strain DSM 45221 / IAM 15411 / JCM 23193 / KCTC 12865 / 04OKA010-24)</name>
    <dbReference type="NCBI Taxonomy" id="583355"/>
    <lineage>
        <taxon>Bacteria</taxon>
        <taxon>Pseudomonadati</taxon>
        <taxon>Verrucomicrobiota</taxon>
        <taxon>Opitutia</taxon>
        <taxon>Puniceicoccales</taxon>
        <taxon>Coraliomargaritaceae</taxon>
        <taxon>Coraliomargarita</taxon>
    </lineage>
</organism>
<accession>D5ENM4</accession>
<keyword evidence="2" id="KW-0413">Isomerase</keyword>
<keyword evidence="3" id="KW-1185">Reference proteome</keyword>
<reference evidence="2 3" key="1">
    <citation type="journal article" date="2010" name="Stand. Genomic Sci.">
        <title>Complete genome sequence of Coraliomargarita akajimensis type strain (04OKA010-24).</title>
        <authorList>
            <person name="Mavromatis K."/>
            <person name="Abt B."/>
            <person name="Brambilla E."/>
            <person name="Lapidus A."/>
            <person name="Copeland A."/>
            <person name="Deshpande S."/>
            <person name="Nolan M."/>
            <person name="Lucas S."/>
            <person name="Tice H."/>
            <person name="Cheng J.F."/>
            <person name="Han C."/>
            <person name="Detter J.C."/>
            <person name="Woyke T."/>
            <person name="Goodwin L."/>
            <person name="Pitluck S."/>
            <person name="Held B."/>
            <person name="Brettin T."/>
            <person name="Tapia R."/>
            <person name="Ivanova N."/>
            <person name="Mikhailova N."/>
            <person name="Pati A."/>
            <person name="Liolios K."/>
            <person name="Chen A."/>
            <person name="Palaniappan K."/>
            <person name="Land M."/>
            <person name="Hauser L."/>
            <person name="Chang Y.J."/>
            <person name="Jeffries C.D."/>
            <person name="Rohde M."/>
            <person name="Goker M."/>
            <person name="Bristow J."/>
            <person name="Eisen J.A."/>
            <person name="Markowitz V."/>
            <person name="Hugenholtz P."/>
            <person name="Klenk H.P."/>
            <person name="Kyrpides N.C."/>
        </authorList>
    </citation>
    <scope>NUCLEOTIDE SEQUENCE [LARGE SCALE GENOMIC DNA]</scope>
    <source>
        <strain evidence="3">DSM 45221 / IAM 15411 / JCM 23193 / KCTC 12865</strain>
    </source>
</reference>
<evidence type="ECO:0000313" key="3">
    <source>
        <dbReference type="Proteomes" id="UP000000925"/>
    </source>
</evidence>
<dbReference type="SUPFAM" id="SSF51658">
    <property type="entry name" value="Xylose isomerase-like"/>
    <property type="match status" value="1"/>
</dbReference>
<dbReference type="STRING" id="583355.Caka_2484"/>
<dbReference type="KEGG" id="caa:Caka_2484"/>
<sequence>MTDLADRLSLSTCWCSARHQDGYEMIEEMVGLGFKRVELSHGIRMSLVPGILKAYEEGLMEVSTVHNFCPLPGSVQHAAPNLYQPSTKDGRERAMWTRYTLQTLDFAAKLNTDRMVIHSGSVWFMFGSPEVKLDKWVDESELKANQLLESEEFSKQLKRALRPIRRKAKKAMPRVVDAYMSIAERAKELGICFCLENREGLQEVPLDDYWTDFLATDLPDAELFGYWHDTGHAAIKDQMGLLKHREHLEALSERLTGFHLHDVSESGRDHQVPGTGVIDFKMISEFVRPEHTLVLELSPRLTVEQVLQSRDYILSTFA</sequence>
<dbReference type="RefSeq" id="WP_013044222.1">
    <property type="nucleotide sequence ID" value="NC_014008.1"/>
</dbReference>
<dbReference type="GO" id="GO:0016853">
    <property type="term" value="F:isomerase activity"/>
    <property type="evidence" value="ECO:0007669"/>
    <property type="project" value="UniProtKB-KW"/>
</dbReference>
<dbReference type="InterPro" id="IPR013022">
    <property type="entry name" value="Xyl_isomerase-like_TIM-brl"/>
</dbReference>
<dbReference type="EMBL" id="CP001998">
    <property type="protein sequence ID" value="ADE55500.1"/>
    <property type="molecule type" value="Genomic_DNA"/>
</dbReference>
<dbReference type="Proteomes" id="UP000000925">
    <property type="component" value="Chromosome"/>
</dbReference>
<name>D5ENM4_CORAD</name>
<dbReference type="eggNOG" id="COG1082">
    <property type="taxonomic scope" value="Bacteria"/>
</dbReference>
<dbReference type="AlphaFoldDB" id="D5ENM4"/>
<evidence type="ECO:0000259" key="1">
    <source>
        <dbReference type="Pfam" id="PF01261"/>
    </source>
</evidence>
<dbReference type="PANTHER" id="PTHR12110:SF21">
    <property type="entry name" value="XYLOSE ISOMERASE-LIKE TIM BARREL DOMAIN-CONTAINING PROTEIN"/>
    <property type="match status" value="1"/>
</dbReference>
<dbReference type="HOGENOM" id="CLU_871094_0_0_0"/>
<evidence type="ECO:0000313" key="2">
    <source>
        <dbReference type="EMBL" id="ADE55500.1"/>
    </source>
</evidence>
<proteinExistence type="predicted"/>